<comment type="caution">
    <text evidence="2">The sequence shown here is derived from an EMBL/GenBank/DDBJ whole genome shotgun (WGS) entry which is preliminary data.</text>
</comment>
<name>A0AAD6S1L7_9AGAR</name>
<proteinExistence type="predicted"/>
<dbReference type="AlphaFoldDB" id="A0AAD6S1L7"/>
<protein>
    <recommendedName>
        <fullName evidence="4">NADH dehydrogenase subunit 4</fullName>
    </recommendedName>
</protein>
<sequence length="57" mass="6531">MVRHVPVFLLIVPVLLISHLTSSPPFGTQLYCCVHIFYLPLLLQPHASLLISFMHYN</sequence>
<keyword evidence="3" id="KW-1185">Reference proteome</keyword>
<keyword evidence="1" id="KW-0732">Signal</keyword>
<accession>A0AAD6S1L7</accession>
<dbReference type="Proteomes" id="UP001218188">
    <property type="component" value="Unassembled WGS sequence"/>
</dbReference>
<evidence type="ECO:0008006" key="4">
    <source>
        <dbReference type="Google" id="ProtNLM"/>
    </source>
</evidence>
<evidence type="ECO:0000313" key="2">
    <source>
        <dbReference type="EMBL" id="KAJ7019169.1"/>
    </source>
</evidence>
<organism evidence="2 3">
    <name type="scientific">Mycena alexandri</name>
    <dbReference type="NCBI Taxonomy" id="1745969"/>
    <lineage>
        <taxon>Eukaryota</taxon>
        <taxon>Fungi</taxon>
        <taxon>Dikarya</taxon>
        <taxon>Basidiomycota</taxon>
        <taxon>Agaricomycotina</taxon>
        <taxon>Agaricomycetes</taxon>
        <taxon>Agaricomycetidae</taxon>
        <taxon>Agaricales</taxon>
        <taxon>Marasmiineae</taxon>
        <taxon>Mycenaceae</taxon>
        <taxon>Mycena</taxon>
    </lineage>
</organism>
<reference evidence="2" key="1">
    <citation type="submission" date="2023-03" db="EMBL/GenBank/DDBJ databases">
        <title>Massive genome expansion in bonnet fungi (Mycena s.s.) driven by repeated elements and novel gene families across ecological guilds.</title>
        <authorList>
            <consortium name="Lawrence Berkeley National Laboratory"/>
            <person name="Harder C.B."/>
            <person name="Miyauchi S."/>
            <person name="Viragh M."/>
            <person name="Kuo A."/>
            <person name="Thoen E."/>
            <person name="Andreopoulos B."/>
            <person name="Lu D."/>
            <person name="Skrede I."/>
            <person name="Drula E."/>
            <person name="Henrissat B."/>
            <person name="Morin E."/>
            <person name="Kohler A."/>
            <person name="Barry K."/>
            <person name="LaButti K."/>
            <person name="Morin E."/>
            <person name="Salamov A."/>
            <person name="Lipzen A."/>
            <person name="Mereny Z."/>
            <person name="Hegedus B."/>
            <person name="Baldrian P."/>
            <person name="Stursova M."/>
            <person name="Weitz H."/>
            <person name="Taylor A."/>
            <person name="Grigoriev I.V."/>
            <person name="Nagy L.G."/>
            <person name="Martin F."/>
            <person name="Kauserud H."/>
        </authorList>
    </citation>
    <scope>NUCLEOTIDE SEQUENCE</scope>
    <source>
        <strain evidence="2">CBHHK200</strain>
    </source>
</reference>
<evidence type="ECO:0000313" key="3">
    <source>
        <dbReference type="Proteomes" id="UP001218188"/>
    </source>
</evidence>
<evidence type="ECO:0000256" key="1">
    <source>
        <dbReference type="SAM" id="SignalP"/>
    </source>
</evidence>
<feature type="signal peptide" evidence="1">
    <location>
        <begin position="1"/>
        <end position="22"/>
    </location>
</feature>
<gene>
    <name evidence="2" type="ORF">C8F04DRAFT_1148594</name>
</gene>
<dbReference type="EMBL" id="JARJCM010000304">
    <property type="protein sequence ID" value="KAJ7019169.1"/>
    <property type="molecule type" value="Genomic_DNA"/>
</dbReference>
<feature type="chain" id="PRO_5042282152" description="NADH dehydrogenase subunit 4" evidence="1">
    <location>
        <begin position="23"/>
        <end position="57"/>
    </location>
</feature>